<dbReference type="EMBL" id="PQXF01000006">
    <property type="protein sequence ID" value="PXF61335.1"/>
    <property type="molecule type" value="Genomic_DNA"/>
</dbReference>
<comment type="caution">
    <text evidence="1">The sequence shown here is derived from an EMBL/GenBank/DDBJ whole genome shotgun (WGS) entry which is preliminary data.</text>
</comment>
<dbReference type="Proteomes" id="UP000248329">
    <property type="component" value="Unassembled WGS sequence"/>
</dbReference>
<name>A0AC61L510_9EURY</name>
<sequence>MSGEPRDQALQHLGKAESELGRGRYSDALQTLKTAGRLADEAWAPDILSVVIGTVGSVIQSIGRYDEALKSYTIVLDIQEKLAEHKPF</sequence>
<evidence type="ECO:0000313" key="1">
    <source>
        <dbReference type="EMBL" id="PXF61335.1"/>
    </source>
</evidence>
<gene>
    <name evidence="1" type="ORF">C4B59_05130</name>
</gene>
<evidence type="ECO:0000313" key="2">
    <source>
        <dbReference type="Proteomes" id="UP000248329"/>
    </source>
</evidence>
<reference evidence="1" key="1">
    <citation type="submission" date="2018-01" db="EMBL/GenBank/DDBJ databases">
        <authorList>
            <person name="Krukenberg V."/>
        </authorList>
    </citation>
    <scope>NUCLEOTIDE SEQUENCE</scope>
    <source>
        <strain evidence="1">E20ANME2</strain>
    </source>
</reference>
<proteinExistence type="predicted"/>
<organism evidence="1 2">
    <name type="scientific">Candidatus Methanogaster sp</name>
    <dbReference type="NCBI Taxonomy" id="3386292"/>
    <lineage>
        <taxon>Archaea</taxon>
        <taxon>Methanobacteriati</taxon>
        <taxon>Methanobacteriota</taxon>
        <taxon>Stenosarchaea group</taxon>
        <taxon>Methanomicrobia</taxon>
        <taxon>Methanosarcinales</taxon>
        <taxon>ANME-2 cluster</taxon>
        <taxon>Candidatus Methanogasteraceae</taxon>
        <taxon>Candidatus Methanogaster</taxon>
    </lineage>
</organism>
<protein>
    <submittedName>
        <fullName evidence="1">Uncharacterized protein</fullName>
    </submittedName>
</protein>
<accession>A0AC61L510</accession>